<dbReference type="Pfam" id="PF04186">
    <property type="entry name" value="FxsA"/>
    <property type="match status" value="1"/>
</dbReference>
<organism evidence="2">
    <name type="scientific">marine metagenome</name>
    <dbReference type="NCBI Taxonomy" id="408172"/>
    <lineage>
        <taxon>unclassified sequences</taxon>
        <taxon>metagenomes</taxon>
        <taxon>ecological metagenomes</taxon>
    </lineage>
</organism>
<accession>A0A382EEB8</accession>
<name>A0A382EEB8_9ZZZZ</name>
<feature type="non-terminal residue" evidence="2">
    <location>
        <position position="43"/>
    </location>
</feature>
<keyword evidence="1" id="KW-0812">Transmembrane</keyword>
<dbReference type="AlphaFoldDB" id="A0A382EEB8"/>
<evidence type="ECO:0000313" key="2">
    <source>
        <dbReference type="EMBL" id="SVB48207.1"/>
    </source>
</evidence>
<keyword evidence="1" id="KW-0472">Membrane</keyword>
<evidence type="ECO:0000256" key="1">
    <source>
        <dbReference type="SAM" id="Phobius"/>
    </source>
</evidence>
<dbReference type="EMBL" id="UINC01043745">
    <property type="protein sequence ID" value="SVB48207.1"/>
    <property type="molecule type" value="Genomic_DNA"/>
</dbReference>
<proteinExistence type="predicted"/>
<keyword evidence="1" id="KW-1133">Transmembrane helix</keyword>
<protein>
    <submittedName>
        <fullName evidence="2">Uncharacterized protein</fullName>
    </submittedName>
</protein>
<dbReference type="NCBIfam" id="NF008528">
    <property type="entry name" value="PRK11463.1-2"/>
    <property type="match status" value="1"/>
</dbReference>
<sequence>MSEGVMPTNEIKGGIFLLISGLLLITPGFFTDCVGFAVFLKPV</sequence>
<dbReference type="InterPro" id="IPR007313">
    <property type="entry name" value="FxsA"/>
</dbReference>
<gene>
    <name evidence="2" type="ORF">METZ01_LOCUS201061</name>
</gene>
<dbReference type="GO" id="GO:0016020">
    <property type="term" value="C:membrane"/>
    <property type="evidence" value="ECO:0007669"/>
    <property type="project" value="InterPro"/>
</dbReference>
<reference evidence="2" key="1">
    <citation type="submission" date="2018-05" db="EMBL/GenBank/DDBJ databases">
        <authorList>
            <person name="Lanie J.A."/>
            <person name="Ng W.-L."/>
            <person name="Kazmierczak K.M."/>
            <person name="Andrzejewski T.M."/>
            <person name="Davidsen T.M."/>
            <person name="Wayne K.J."/>
            <person name="Tettelin H."/>
            <person name="Glass J.I."/>
            <person name="Rusch D."/>
            <person name="Podicherti R."/>
            <person name="Tsui H.-C.T."/>
            <person name="Winkler M.E."/>
        </authorList>
    </citation>
    <scope>NUCLEOTIDE SEQUENCE</scope>
</reference>
<feature type="transmembrane region" description="Helical" evidence="1">
    <location>
        <begin position="15"/>
        <end position="40"/>
    </location>
</feature>